<evidence type="ECO:0000313" key="4">
    <source>
        <dbReference type="Proteomes" id="UP000276215"/>
    </source>
</evidence>
<dbReference type="STRING" id="1336337.A0A3N4IVB6"/>
<feature type="coiled-coil region" evidence="1">
    <location>
        <begin position="262"/>
        <end position="289"/>
    </location>
</feature>
<feature type="compositionally biased region" description="Gly residues" evidence="2">
    <location>
        <begin position="16"/>
        <end position="27"/>
    </location>
</feature>
<feature type="compositionally biased region" description="Basic and acidic residues" evidence="2">
    <location>
        <begin position="49"/>
        <end position="73"/>
    </location>
</feature>
<feature type="region of interest" description="Disordered" evidence="2">
    <location>
        <begin position="1"/>
        <end position="118"/>
    </location>
</feature>
<reference evidence="3 4" key="1">
    <citation type="journal article" date="2018" name="Nat. Ecol. Evol.">
        <title>Pezizomycetes genomes reveal the molecular basis of ectomycorrhizal truffle lifestyle.</title>
        <authorList>
            <person name="Murat C."/>
            <person name="Payen T."/>
            <person name="Noel B."/>
            <person name="Kuo A."/>
            <person name="Morin E."/>
            <person name="Chen J."/>
            <person name="Kohler A."/>
            <person name="Krizsan K."/>
            <person name="Balestrini R."/>
            <person name="Da Silva C."/>
            <person name="Montanini B."/>
            <person name="Hainaut M."/>
            <person name="Levati E."/>
            <person name="Barry K.W."/>
            <person name="Belfiori B."/>
            <person name="Cichocki N."/>
            <person name="Clum A."/>
            <person name="Dockter R.B."/>
            <person name="Fauchery L."/>
            <person name="Guy J."/>
            <person name="Iotti M."/>
            <person name="Le Tacon F."/>
            <person name="Lindquist E.A."/>
            <person name="Lipzen A."/>
            <person name="Malagnac F."/>
            <person name="Mello A."/>
            <person name="Molinier V."/>
            <person name="Miyauchi S."/>
            <person name="Poulain J."/>
            <person name="Riccioni C."/>
            <person name="Rubini A."/>
            <person name="Sitrit Y."/>
            <person name="Splivallo R."/>
            <person name="Traeger S."/>
            <person name="Wang M."/>
            <person name="Zifcakova L."/>
            <person name="Wipf D."/>
            <person name="Zambonelli A."/>
            <person name="Paolocci F."/>
            <person name="Nowrousian M."/>
            <person name="Ottonello S."/>
            <person name="Baldrian P."/>
            <person name="Spatafora J.W."/>
            <person name="Henrissat B."/>
            <person name="Nagy L.G."/>
            <person name="Aury J.M."/>
            <person name="Wincker P."/>
            <person name="Grigoriev I.V."/>
            <person name="Bonfante P."/>
            <person name="Martin F.M."/>
        </authorList>
    </citation>
    <scope>NUCLEOTIDE SEQUENCE [LARGE SCALE GENOMIC DNA]</scope>
    <source>
        <strain evidence="3 4">120613-1</strain>
    </source>
</reference>
<dbReference type="AlphaFoldDB" id="A0A3N4IVB6"/>
<dbReference type="Proteomes" id="UP000276215">
    <property type="component" value="Unassembled WGS sequence"/>
</dbReference>
<proteinExistence type="predicted"/>
<feature type="compositionally biased region" description="Basic and acidic residues" evidence="2">
    <location>
        <begin position="90"/>
        <end position="113"/>
    </location>
</feature>
<dbReference type="EMBL" id="ML120558">
    <property type="protein sequence ID" value="RPA89745.1"/>
    <property type="molecule type" value="Genomic_DNA"/>
</dbReference>
<dbReference type="OrthoDB" id="5489704at2759"/>
<gene>
    <name evidence="3" type="ORF">L873DRAFT_1795917</name>
</gene>
<evidence type="ECO:0000256" key="1">
    <source>
        <dbReference type="SAM" id="Coils"/>
    </source>
</evidence>
<sequence>MAGSYKFEGEGDRPGSWGGKGVGGTSGSRGLVEGIDFRSLSGGGAEWIPKGEKEGLVKKVDKGKGVDRQEKDTSMGLGEGKNTEQTGLGDSKHAGHECENKKCKREGEERGGEVESLGIDGWADREERRILGKIREEEEKKKSERKSKWEEYEVDAEEGENMIRDFRRWQLKMDKMAQIIEVGELDAKLYSLDVMLRNVLREVGSREGKRGTVEVEKERESKKEEEKLERVRVGKKEELEQKIAVEGGRSYREVVIGGKPGMKSEELKRMEEKKEKEREAERVACLEREKRLENVVEVVMDSQDEGLKEGEKWDVEAVGKALGMKEGVIKEISGKGCRVRIRCDSEKGVEEVKEVKKEVWEEVMRRKVVQMKSLDQWAGIVIPGVELKDWDGKLKDLRRKVELENNIKLMKDPVWLVHPIKARGMRLERVGVICHVAKESLRQELLKEGIVGGDKKVEVKRFVGSREVQWCTKCAVMGHSWWNYGKKETCCSVCAVKGHTGWQHRCQRCNVARVPCKHYRKRAMCGGPHSMKEAREGNCPAIRMEMARLRSLN</sequence>
<name>A0A3N4IVB6_9PEZI</name>
<keyword evidence="1" id="KW-0175">Coiled coil</keyword>
<evidence type="ECO:0000313" key="3">
    <source>
        <dbReference type="EMBL" id="RPA89745.1"/>
    </source>
</evidence>
<accession>A0A3N4IVB6</accession>
<keyword evidence="4" id="KW-1185">Reference proteome</keyword>
<protein>
    <submittedName>
        <fullName evidence="3">Uncharacterized protein</fullName>
    </submittedName>
</protein>
<organism evidence="3 4">
    <name type="scientific">Choiromyces venosus 120613-1</name>
    <dbReference type="NCBI Taxonomy" id="1336337"/>
    <lineage>
        <taxon>Eukaryota</taxon>
        <taxon>Fungi</taxon>
        <taxon>Dikarya</taxon>
        <taxon>Ascomycota</taxon>
        <taxon>Pezizomycotina</taxon>
        <taxon>Pezizomycetes</taxon>
        <taxon>Pezizales</taxon>
        <taxon>Tuberaceae</taxon>
        <taxon>Choiromyces</taxon>
    </lineage>
</organism>
<evidence type="ECO:0000256" key="2">
    <source>
        <dbReference type="SAM" id="MobiDB-lite"/>
    </source>
</evidence>